<dbReference type="AlphaFoldDB" id="A0A165JJ59"/>
<dbReference type="SUPFAM" id="SSF81383">
    <property type="entry name" value="F-box domain"/>
    <property type="match status" value="1"/>
</dbReference>
<dbReference type="InterPro" id="IPR036047">
    <property type="entry name" value="F-box-like_dom_sf"/>
</dbReference>
<dbReference type="STRING" id="1353952.A0A165JJ59"/>
<dbReference type="Gene3D" id="3.80.10.10">
    <property type="entry name" value="Ribonuclease Inhibitor"/>
    <property type="match status" value="1"/>
</dbReference>
<dbReference type="Proteomes" id="UP000076842">
    <property type="component" value="Unassembled WGS sequence"/>
</dbReference>
<dbReference type="EMBL" id="KV423920">
    <property type="protein sequence ID" value="KZT61906.1"/>
    <property type="molecule type" value="Genomic_DNA"/>
</dbReference>
<organism evidence="1 2">
    <name type="scientific">Calocera cornea HHB12733</name>
    <dbReference type="NCBI Taxonomy" id="1353952"/>
    <lineage>
        <taxon>Eukaryota</taxon>
        <taxon>Fungi</taxon>
        <taxon>Dikarya</taxon>
        <taxon>Basidiomycota</taxon>
        <taxon>Agaricomycotina</taxon>
        <taxon>Dacrymycetes</taxon>
        <taxon>Dacrymycetales</taxon>
        <taxon>Dacrymycetaceae</taxon>
        <taxon>Calocera</taxon>
    </lineage>
</organism>
<sequence length="392" mass="44184">MPSTGRAPPIERLPSELLDKIFSCLYLEGGYYCALVARTWLQPARRAIYGHIRLSSRTHAEQVRSEKLCHALSACTPARDCVRDLEIWAGARTDDPRFPHMGWLNHIREGQLRRLTIRICAWTRPTIGLRPVLLQSPARSSVKFLETNGPLFDGEDQSSSASDIIDFPRLESLSITLDIDHVLSQWHRVRFTRLRHLTIRGYNGLTHSMSQVLQTVPESVISLGIQWSSSRGMILKSDERTGLSAALSKLTHLEKLHINLNVSEPASVLDDALPYLTALKELRCTGGSYSARIFLCLPPRLETLYMYYCSKESYLLIDPAVLQHASAAVRRVTSGQLALQNFHYAMESDLTIEGEFAEECHSAGIDFFGWSFYRDRLTPSPDGVGFSSLFEM</sequence>
<proteinExistence type="predicted"/>
<accession>A0A165JJ59</accession>
<reference evidence="1 2" key="1">
    <citation type="journal article" date="2016" name="Mol. Biol. Evol.">
        <title>Comparative Genomics of Early-Diverging Mushroom-Forming Fungi Provides Insights into the Origins of Lignocellulose Decay Capabilities.</title>
        <authorList>
            <person name="Nagy L.G."/>
            <person name="Riley R."/>
            <person name="Tritt A."/>
            <person name="Adam C."/>
            <person name="Daum C."/>
            <person name="Floudas D."/>
            <person name="Sun H."/>
            <person name="Yadav J.S."/>
            <person name="Pangilinan J."/>
            <person name="Larsson K.H."/>
            <person name="Matsuura K."/>
            <person name="Barry K."/>
            <person name="Labutti K."/>
            <person name="Kuo R."/>
            <person name="Ohm R.A."/>
            <person name="Bhattacharya S.S."/>
            <person name="Shirouzu T."/>
            <person name="Yoshinaga Y."/>
            <person name="Martin F.M."/>
            <person name="Grigoriev I.V."/>
            <person name="Hibbett D.S."/>
        </authorList>
    </citation>
    <scope>NUCLEOTIDE SEQUENCE [LARGE SCALE GENOMIC DNA]</scope>
    <source>
        <strain evidence="1 2">HHB12733</strain>
    </source>
</reference>
<dbReference type="InterPro" id="IPR032675">
    <property type="entry name" value="LRR_dom_sf"/>
</dbReference>
<protein>
    <recommendedName>
        <fullName evidence="3">F-box domain-containing protein</fullName>
    </recommendedName>
</protein>
<name>A0A165JJ59_9BASI</name>
<dbReference type="InParanoid" id="A0A165JJ59"/>
<gene>
    <name evidence="1" type="ORF">CALCODRAFT_490840</name>
</gene>
<dbReference type="SUPFAM" id="SSF52047">
    <property type="entry name" value="RNI-like"/>
    <property type="match status" value="1"/>
</dbReference>
<evidence type="ECO:0008006" key="3">
    <source>
        <dbReference type="Google" id="ProtNLM"/>
    </source>
</evidence>
<evidence type="ECO:0000313" key="2">
    <source>
        <dbReference type="Proteomes" id="UP000076842"/>
    </source>
</evidence>
<evidence type="ECO:0000313" key="1">
    <source>
        <dbReference type="EMBL" id="KZT61906.1"/>
    </source>
</evidence>
<keyword evidence="2" id="KW-1185">Reference proteome</keyword>